<name>F2K2Q7_MARM1</name>
<dbReference type="OrthoDB" id="5986593at2"/>
<dbReference type="EMBL" id="CP002583">
    <property type="protein sequence ID" value="ADZ91190.1"/>
    <property type="molecule type" value="Genomic_DNA"/>
</dbReference>
<evidence type="ECO:0000313" key="2">
    <source>
        <dbReference type="Proteomes" id="UP000001062"/>
    </source>
</evidence>
<keyword evidence="2" id="KW-1185">Reference proteome</keyword>
<proteinExistence type="predicted"/>
<dbReference type="AlphaFoldDB" id="F2K2Q7"/>
<dbReference type="PROSITE" id="PS51257">
    <property type="entry name" value="PROKAR_LIPOPROTEIN"/>
    <property type="match status" value="1"/>
</dbReference>
<evidence type="ECO:0000313" key="1">
    <source>
        <dbReference type="EMBL" id="ADZ91190.1"/>
    </source>
</evidence>
<organism evidence="1 2">
    <name type="scientific">Marinomonas mediterranea (strain ATCC 700492 / JCM 21426 / NBRC 103028 / MMB-1)</name>
    <dbReference type="NCBI Taxonomy" id="717774"/>
    <lineage>
        <taxon>Bacteria</taxon>
        <taxon>Pseudomonadati</taxon>
        <taxon>Pseudomonadota</taxon>
        <taxon>Gammaproteobacteria</taxon>
        <taxon>Oceanospirillales</taxon>
        <taxon>Oceanospirillaceae</taxon>
        <taxon>Marinomonas</taxon>
    </lineage>
</organism>
<protein>
    <recommendedName>
        <fullName evidence="3">Lipoprotein</fullName>
    </recommendedName>
</protein>
<reference evidence="1 2" key="1">
    <citation type="journal article" date="2012" name="Stand. Genomic Sci.">
        <title>Complete genome sequence of the melanogenic marine bacterium Marinomonas mediterranea type strain (MMB-1(T)).</title>
        <authorList>
            <person name="Lucas-Elio P."/>
            <person name="Goodwin L."/>
            <person name="Woyke T."/>
            <person name="Pitluck S."/>
            <person name="Nolan M."/>
            <person name="Kyrpides N.C."/>
            <person name="Detter J.C."/>
            <person name="Copeland A."/>
            <person name="Teshima H."/>
            <person name="Bruce D."/>
            <person name="Detter C."/>
            <person name="Tapia R."/>
            <person name="Han S."/>
            <person name="Land M.L."/>
            <person name="Ivanova N."/>
            <person name="Mikhailova N."/>
            <person name="Johnston A.W."/>
            <person name="Sanchez-Amat A."/>
        </authorList>
    </citation>
    <scope>NUCLEOTIDE SEQUENCE [LARGE SCALE GENOMIC DNA]</scope>
    <source>
        <strain evidence="2">ATCC 700492 / JCM 21426 / NBRC 103028 / MMB-1</strain>
    </source>
</reference>
<dbReference type="RefSeq" id="WP_013661095.1">
    <property type="nucleotide sequence ID" value="NC_015276.1"/>
</dbReference>
<accession>F2K2Q7</accession>
<dbReference type="STRING" id="717774.Marme_1941"/>
<dbReference type="KEGG" id="mme:Marme_1941"/>
<evidence type="ECO:0008006" key="3">
    <source>
        <dbReference type="Google" id="ProtNLM"/>
    </source>
</evidence>
<gene>
    <name evidence="1" type="ordered locus">Marme_1941</name>
</gene>
<dbReference type="PATRIC" id="fig|717774.3.peg.2001"/>
<dbReference type="HOGENOM" id="CLU_1852798_0_0_6"/>
<dbReference type="Proteomes" id="UP000001062">
    <property type="component" value="Chromosome"/>
</dbReference>
<sequence length="138" mass="15867">MNLRILIVISLILSLSGCLIKEWEDVSGENEFKGIIGTQLKTKVKFVIHGVTTEPNYEEVLHHYSLMEAPGFGGPEVLSREELPIGTKFKLVKVIRCVDCTFKRENIVLELLSNDNYQDAPIAYHYDRFIKMKAEYFE</sequence>